<keyword evidence="10" id="KW-0732">Signal</keyword>
<evidence type="ECO:0000256" key="8">
    <source>
        <dbReference type="ARBA" id="ARBA00023295"/>
    </source>
</evidence>
<dbReference type="InterPro" id="IPR008597">
    <property type="entry name" value="Invert_lysozyme"/>
</dbReference>
<evidence type="ECO:0000256" key="7">
    <source>
        <dbReference type="ARBA" id="ARBA00023157"/>
    </source>
</evidence>
<accession>A0A2L2Y9G8</accession>
<evidence type="ECO:0000256" key="6">
    <source>
        <dbReference type="ARBA" id="ARBA00023022"/>
    </source>
</evidence>
<evidence type="ECO:0000256" key="2">
    <source>
        <dbReference type="ARBA" id="ARBA00012732"/>
    </source>
</evidence>
<dbReference type="PANTHER" id="PTHR11195:SF13">
    <property type="entry name" value="INVERTEBRATE-TYPE LYSOZYME 2-RELATED"/>
    <property type="match status" value="1"/>
</dbReference>
<evidence type="ECO:0000313" key="11">
    <source>
        <dbReference type="EMBL" id="LAA04788.1"/>
    </source>
</evidence>
<dbReference type="GO" id="GO:0031640">
    <property type="term" value="P:killing of cells of another organism"/>
    <property type="evidence" value="ECO:0007669"/>
    <property type="project" value="UniProtKB-KW"/>
</dbReference>
<dbReference type="EMBL" id="IAAA01009973">
    <property type="protein sequence ID" value="LAA04788.1"/>
    <property type="molecule type" value="mRNA"/>
</dbReference>
<dbReference type="AlphaFoldDB" id="A0A2L2Y9G8"/>
<dbReference type="Gene3D" id="1.10.530.10">
    <property type="match status" value="1"/>
</dbReference>
<dbReference type="GO" id="GO:0003796">
    <property type="term" value="F:lysozyme activity"/>
    <property type="evidence" value="ECO:0007669"/>
    <property type="project" value="UniProtKB-EC"/>
</dbReference>
<dbReference type="EC" id="3.2.1.17" evidence="2"/>
<keyword evidence="8" id="KW-0326">Glycosidase</keyword>
<evidence type="ECO:0000256" key="5">
    <source>
        <dbReference type="ARBA" id="ARBA00022801"/>
    </source>
</evidence>
<dbReference type="OrthoDB" id="6337871at2759"/>
<evidence type="ECO:0000256" key="10">
    <source>
        <dbReference type="SAM" id="SignalP"/>
    </source>
</evidence>
<evidence type="ECO:0000256" key="9">
    <source>
        <dbReference type="PIRSR" id="PIRSR608597-3"/>
    </source>
</evidence>
<feature type="disulfide bond" evidence="9">
    <location>
        <begin position="83"/>
        <end position="89"/>
    </location>
</feature>
<feature type="disulfide bond" evidence="9">
    <location>
        <begin position="34"/>
        <end position="40"/>
    </location>
</feature>
<feature type="disulfide bond" evidence="9">
    <location>
        <begin position="46"/>
        <end position="55"/>
    </location>
</feature>
<keyword evidence="6" id="KW-0044">Antibiotic</keyword>
<feature type="chain" id="PRO_5014669457" description="lysozyme" evidence="10">
    <location>
        <begin position="20"/>
        <end position="158"/>
    </location>
</feature>
<dbReference type="SUPFAM" id="SSF53955">
    <property type="entry name" value="Lysozyme-like"/>
    <property type="match status" value="1"/>
</dbReference>
<keyword evidence="7 9" id="KW-1015">Disulfide bond</keyword>
<keyword evidence="3" id="KW-0929">Antimicrobial</keyword>
<dbReference type="PROSITE" id="PS51909">
    <property type="entry name" value="LYSOZYME_I"/>
    <property type="match status" value="1"/>
</dbReference>
<protein>
    <recommendedName>
        <fullName evidence="2">lysozyme</fullName>
        <ecNumber evidence="2">3.2.1.17</ecNumber>
    </recommendedName>
</protein>
<evidence type="ECO:0000256" key="3">
    <source>
        <dbReference type="ARBA" id="ARBA00022529"/>
    </source>
</evidence>
<dbReference type="PANTHER" id="PTHR11195">
    <property type="entry name" value="DESTABILASE-RELATED"/>
    <property type="match status" value="1"/>
</dbReference>
<feature type="disulfide bond" evidence="9">
    <location>
        <begin position="29"/>
        <end position="113"/>
    </location>
</feature>
<evidence type="ECO:0000256" key="1">
    <source>
        <dbReference type="ARBA" id="ARBA00000632"/>
    </source>
</evidence>
<dbReference type="CDD" id="cd16890">
    <property type="entry name" value="lyz_i"/>
    <property type="match status" value="1"/>
</dbReference>
<dbReference type="GO" id="GO:0042742">
    <property type="term" value="P:defense response to bacterium"/>
    <property type="evidence" value="ECO:0007669"/>
    <property type="project" value="UniProtKB-KW"/>
</dbReference>
<dbReference type="Pfam" id="PF05497">
    <property type="entry name" value="Destabilase"/>
    <property type="match status" value="1"/>
</dbReference>
<dbReference type="InterPro" id="IPR023346">
    <property type="entry name" value="Lysozyme-like_dom_sf"/>
</dbReference>
<evidence type="ECO:0000256" key="4">
    <source>
        <dbReference type="ARBA" id="ARBA00022638"/>
    </source>
</evidence>
<name>A0A2L2Y9G8_PARTP</name>
<reference evidence="11" key="1">
    <citation type="journal article" date="2016" name="Mol. Ecol. Resour.">
        <title>Evaluation of the impact of RNA preservation methods of spiders for de novo transcriptome assembly.</title>
        <authorList>
            <person name="Kono N."/>
            <person name="Nakamura H."/>
            <person name="Ito Y."/>
            <person name="Tomita M."/>
            <person name="Arakawa K."/>
        </authorList>
    </citation>
    <scope>NUCLEOTIDE SEQUENCE</scope>
    <source>
        <tissue evidence="11">Whole body</tissue>
    </source>
</reference>
<comment type="catalytic activity">
    <reaction evidence="1">
        <text>Hydrolysis of (1-&gt;4)-beta-linkages between N-acetylmuramic acid and N-acetyl-D-glucosamine residues in a peptidoglycan and between N-acetyl-D-glucosamine residues in chitodextrins.</text>
        <dbReference type="EC" id="3.2.1.17"/>
    </reaction>
</comment>
<proteinExistence type="evidence at transcript level"/>
<sequence>MILFLVIAGFLAVLPPIHNLNVPEMDQQCLECICKATSNCDETLRCHAAGGGYFCGPYAITWAYWHDGGRPGDKGGPQDFEHCLTNKACAQQAVRGYMKRYGRDCDSNGVIDCWDFSRIHKMGFGQCSDNAVLQTDFYKNFATCMATPPPPPPPPKKN</sequence>
<keyword evidence="4" id="KW-0081">Bacteriolytic enzyme</keyword>
<organism evidence="11">
    <name type="scientific">Parasteatoda tepidariorum</name>
    <name type="common">Common house spider</name>
    <name type="synonym">Achaearanea tepidariorum</name>
    <dbReference type="NCBI Taxonomy" id="114398"/>
    <lineage>
        <taxon>Eukaryota</taxon>
        <taxon>Metazoa</taxon>
        <taxon>Ecdysozoa</taxon>
        <taxon>Arthropoda</taxon>
        <taxon>Chelicerata</taxon>
        <taxon>Arachnida</taxon>
        <taxon>Araneae</taxon>
        <taxon>Araneomorphae</taxon>
        <taxon>Entelegynae</taxon>
        <taxon>Araneoidea</taxon>
        <taxon>Theridiidae</taxon>
        <taxon>Parasteatoda</taxon>
    </lineage>
</organism>
<feature type="signal peptide" evidence="10">
    <location>
        <begin position="1"/>
        <end position="19"/>
    </location>
</feature>
<keyword evidence="5" id="KW-0378">Hydrolase</keyword>